<evidence type="ECO:0000313" key="3">
    <source>
        <dbReference type="Proteomes" id="UP001266305"/>
    </source>
</evidence>
<dbReference type="EMBL" id="JASSZA010000016">
    <property type="protein sequence ID" value="KAK2091192.1"/>
    <property type="molecule type" value="Genomic_DNA"/>
</dbReference>
<evidence type="ECO:0000256" key="1">
    <source>
        <dbReference type="SAM" id="MobiDB-lite"/>
    </source>
</evidence>
<sequence>MGLDVRILASEEKLGTQHGAMGKPDILVLQWKPLVEVKSVGGGLSWAVVRQPSIIPNIPSAPPRNGHGKLPPLRAAPPGQLEKREKLAQPPPPKGLEESFLDGSLPCPWLGSGRQ</sequence>
<feature type="region of interest" description="Disordered" evidence="1">
    <location>
        <begin position="55"/>
        <end position="115"/>
    </location>
</feature>
<accession>A0ABQ9U4A5</accession>
<name>A0ABQ9U4A5_SAGOE</name>
<reference evidence="2 3" key="1">
    <citation type="submission" date="2023-05" db="EMBL/GenBank/DDBJ databases">
        <title>B98-5 Cell Line De Novo Hybrid Assembly: An Optical Mapping Approach.</title>
        <authorList>
            <person name="Kananen K."/>
            <person name="Auerbach J.A."/>
            <person name="Kautto E."/>
            <person name="Blachly J.S."/>
        </authorList>
    </citation>
    <scope>NUCLEOTIDE SEQUENCE [LARGE SCALE GENOMIC DNA]</scope>
    <source>
        <strain evidence="2">B95-8</strain>
        <tissue evidence="2">Cell line</tissue>
    </source>
</reference>
<protein>
    <submittedName>
        <fullName evidence="2">Uncharacterized protein</fullName>
    </submittedName>
</protein>
<evidence type="ECO:0000313" key="2">
    <source>
        <dbReference type="EMBL" id="KAK2091192.1"/>
    </source>
</evidence>
<gene>
    <name evidence="2" type="ORF">P7K49_030476</name>
</gene>
<comment type="caution">
    <text evidence="2">The sequence shown here is derived from an EMBL/GenBank/DDBJ whole genome shotgun (WGS) entry which is preliminary data.</text>
</comment>
<proteinExistence type="predicted"/>
<organism evidence="2 3">
    <name type="scientific">Saguinus oedipus</name>
    <name type="common">Cotton-top tamarin</name>
    <name type="synonym">Oedipomidas oedipus</name>
    <dbReference type="NCBI Taxonomy" id="9490"/>
    <lineage>
        <taxon>Eukaryota</taxon>
        <taxon>Metazoa</taxon>
        <taxon>Chordata</taxon>
        <taxon>Craniata</taxon>
        <taxon>Vertebrata</taxon>
        <taxon>Euteleostomi</taxon>
        <taxon>Mammalia</taxon>
        <taxon>Eutheria</taxon>
        <taxon>Euarchontoglires</taxon>
        <taxon>Primates</taxon>
        <taxon>Haplorrhini</taxon>
        <taxon>Platyrrhini</taxon>
        <taxon>Cebidae</taxon>
        <taxon>Callitrichinae</taxon>
        <taxon>Saguinus</taxon>
    </lineage>
</organism>
<keyword evidence="3" id="KW-1185">Reference proteome</keyword>
<dbReference type="Proteomes" id="UP001266305">
    <property type="component" value="Unassembled WGS sequence"/>
</dbReference>